<feature type="compositionally biased region" description="Acidic residues" evidence="3">
    <location>
        <begin position="992"/>
        <end position="1001"/>
    </location>
</feature>
<feature type="compositionally biased region" description="Polar residues" evidence="3">
    <location>
        <begin position="962"/>
        <end position="971"/>
    </location>
</feature>
<feature type="region of interest" description="Disordered" evidence="3">
    <location>
        <begin position="396"/>
        <end position="419"/>
    </location>
</feature>
<protein>
    <submittedName>
        <fullName evidence="5">DUF676-domain-containing protein</fullName>
    </submittedName>
</protein>
<feature type="compositionally biased region" description="Polar residues" evidence="3">
    <location>
        <begin position="823"/>
        <end position="839"/>
    </location>
</feature>
<evidence type="ECO:0000313" key="5">
    <source>
        <dbReference type="EMBL" id="OCK78416.1"/>
    </source>
</evidence>
<dbReference type="Pfam" id="PF05057">
    <property type="entry name" value="DUF676"/>
    <property type="match status" value="3"/>
</dbReference>
<gene>
    <name evidence="5" type="ORF">K432DRAFT_394780</name>
</gene>
<dbReference type="AlphaFoldDB" id="A0A8E2E769"/>
<feature type="region of interest" description="Disordered" evidence="3">
    <location>
        <begin position="627"/>
        <end position="791"/>
    </location>
</feature>
<feature type="region of interest" description="Disordered" evidence="3">
    <location>
        <begin position="958"/>
        <end position="1033"/>
    </location>
</feature>
<keyword evidence="2" id="KW-0442">Lipid degradation</keyword>
<feature type="region of interest" description="Disordered" evidence="3">
    <location>
        <begin position="923"/>
        <end position="946"/>
    </location>
</feature>
<feature type="region of interest" description="Disordered" evidence="3">
    <location>
        <begin position="1065"/>
        <end position="1135"/>
    </location>
</feature>
<sequence length="1135" mass="125061">MLLVHQVGSVKVGEVVRYTLTYTPSADRILPSPSNLHVKIKNTSAIPLRAAYLHGPYNIHVATYPSAFNPNRKLESPKKQGVPEFEPNLKAGGSWNAKLTVPEDIREIGGKTSLKRNADGELKSATWIIEVASQIVFSNSASVDFELLVARDERSLDLGFAAITGNNHGTPGHVEDHQEGKRRHISHHAGQPKGVYSKAVRLVVEDTESLWNKPALPKWDHKDDPKRQSRDCHLGRAIEDHKDAKPRKPKKIHLVILTHGLHSNLGADMLYLKESIDATAKQAREDRRNRKAAAKRVASGNSVNAEDMSKASSSSAEDAGVSTTPLSGAQEELAEKQDDSDDEEVIVRGFNGNSVLTEKGIQYLGKRMAKYVLEITYPDQPFLPIKKSVTKRLSNTFSSKDYRPEEGVPAHAGSSIHQRDSQEERAYKFTSISFIGHSLGGLVQTYAIAYIFKHSPHFFDNIKPISFITMASPFLGLSNENPMYVKFALDFGLVGRTGQDLGLTWRAPTIARSGWTALVGGLGNAAQKEHRQEDPGAKPLLRILPTGPAHIVLRKFRNRTVYSNVVNDGIVPLRTSCLLFLDWRGLGRVQKARRENGLIGTVAGWGWGQLTGQNTSQNPAGLALADDEIDGLDSPSYNGDDMKVPQPGEDVTNEDDKARAAAEPQAHQFLDGHVHPPEEEPSTPKASESTSTFSTFFNFLRPGSHTSQDRKMFRRSQTRQIAEAESSSSALESEPGSASDNDQPLKRPPATRGDSVMDDPTNDLAPPKTTIFESAGDLLSPPVPPTSWIIDPSTRSRTIFHDRVYHPEDIPPPPAKRPGRFSRSLSSEGVSYGSHNSEPSGEESGGMRVEEKIARAYHHELSWRKVLVRLEPDAHNNIVVRRMFANAYGWPVIKHLCDTHFGDTYSAVTRDEHEPAVDRAKAIDKPVEVDGEEVNGQSDGFLDRTNSEMREVADNLTPLKTDLSQGQTHADSGSSLKSRDSSVWDDSYFDGTSDDDDDDEPNDRNPFQRFLQLQTPKYNRKTSGQSPSYERAPLGTSHAEIADFLTKSPPPIEGHRGLGYYPRDADSLESMHGRHQTSSPPDSPPVLGNTAELGLRRSLELPSLTGDQYGRRRSGSGGVSEQVARLSVAKDWDRA</sequence>
<dbReference type="InterPro" id="IPR007751">
    <property type="entry name" value="DUF676_lipase-like"/>
</dbReference>
<evidence type="ECO:0000256" key="3">
    <source>
        <dbReference type="SAM" id="MobiDB-lite"/>
    </source>
</evidence>
<feature type="domain" description="DUF676" evidence="4">
    <location>
        <begin position="429"/>
        <end position="575"/>
    </location>
</feature>
<organism evidence="5 6">
    <name type="scientific">Lepidopterella palustris CBS 459.81</name>
    <dbReference type="NCBI Taxonomy" id="1314670"/>
    <lineage>
        <taxon>Eukaryota</taxon>
        <taxon>Fungi</taxon>
        <taxon>Dikarya</taxon>
        <taxon>Ascomycota</taxon>
        <taxon>Pezizomycotina</taxon>
        <taxon>Dothideomycetes</taxon>
        <taxon>Pleosporomycetidae</taxon>
        <taxon>Mytilinidiales</taxon>
        <taxon>Argynnaceae</taxon>
        <taxon>Lepidopterella</taxon>
    </lineage>
</organism>
<proteinExistence type="inferred from homology"/>
<keyword evidence="6" id="KW-1185">Reference proteome</keyword>
<dbReference type="InterPro" id="IPR044294">
    <property type="entry name" value="Lipase-like"/>
</dbReference>
<keyword evidence="2" id="KW-0443">Lipid metabolism</keyword>
<dbReference type="SUPFAM" id="SSF53474">
    <property type="entry name" value="alpha/beta-Hydrolases"/>
    <property type="match status" value="1"/>
</dbReference>
<evidence type="ECO:0000256" key="2">
    <source>
        <dbReference type="ARBA" id="ARBA00022963"/>
    </source>
</evidence>
<evidence type="ECO:0000256" key="1">
    <source>
        <dbReference type="ARBA" id="ARBA00007920"/>
    </source>
</evidence>
<feature type="compositionally biased region" description="Low complexity" evidence="3">
    <location>
        <begin position="723"/>
        <end position="739"/>
    </location>
</feature>
<feature type="region of interest" description="Disordered" evidence="3">
    <location>
        <begin position="804"/>
        <end position="847"/>
    </location>
</feature>
<evidence type="ECO:0000259" key="4">
    <source>
        <dbReference type="Pfam" id="PF05057"/>
    </source>
</evidence>
<dbReference type="Proteomes" id="UP000250266">
    <property type="component" value="Unassembled WGS sequence"/>
</dbReference>
<dbReference type="EMBL" id="KV745060">
    <property type="protein sequence ID" value="OCK78416.1"/>
    <property type="molecule type" value="Genomic_DNA"/>
</dbReference>
<feature type="domain" description="DUF676" evidence="4">
    <location>
        <begin position="250"/>
        <end position="282"/>
    </location>
</feature>
<feature type="compositionally biased region" description="Polar residues" evidence="3">
    <location>
        <begin position="1011"/>
        <end position="1028"/>
    </location>
</feature>
<dbReference type="GO" id="GO:0016042">
    <property type="term" value="P:lipid catabolic process"/>
    <property type="evidence" value="ECO:0007669"/>
    <property type="project" value="UniProtKB-KW"/>
</dbReference>
<feature type="domain" description="DUF676" evidence="4">
    <location>
        <begin position="329"/>
        <end position="377"/>
    </location>
</feature>
<dbReference type="PANTHER" id="PTHR12482">
    <property type="entry name" value="LIPASE ROG1-RELATED-RELATED"/>
    <property type="match status" value="1"/>
</dbReference>
<evidence type="ECO:0000313" key="6">
    <source>
        <dbReference type="Proteomes" id="UP000250266"/>
    </source>
</evidence>
<accession>A0A8E2E769</accession>
<dbReference type="PANTHER" id="PTHR12482:SF62">
    <property type="entry name" value="LIPASE ROG1-RELATED"/>
    <property type="match status" value="1"/>
</dbReference>
<reference evidence="5 6" key="1">
    <citation type="journal article" date="2016" name="Nat. Commun.">
        <title>Ectomycorrhizal ecology is imprinted in the genome of the dominant symbiotic fungus Cenococcum geophilum.</title>
        <authorList>
            <consortium name="DOE Joint Genome Institute"/>
            <person name="Peter M."/>
            <person name="Kohler A."/>
            <person name="Ohm R.A."/>
            <person name="Kuo A."/>
            <person name="Krutzmann J."/>
            <person name="Morin E."/>
            <person name="Arend M."/>
            <person name="Barry K.W."/>
            <person name="Binder M."/>
            <person name="Choi C."/>
            <person name="Clum A."/>
            <person name="Copeland A."/>
            <person name="Grisel N."/>
            <person name="Haridas S."/>
            <person name="Kipfer T."/>
            <person name="LaButti K."/>
            <person name="Lindquist E."/>
            <person name="Lipzen A."/>
            <person name="Maire R."/>
            <person name="Meier B."/>
            <person name="Mihaltcheva S."/>
            <person name="Molinier V."/>
            <person name="Murat C."/>
            <person name="Poggeler S."/>
            <person name="Quandt C.A."/>
            <person name="Sperisen C."/>
            <person name="Tritt A."/>
            <person name="Tisserant E."/>
            <person name="Crous P.W."/>
            <person name="Henrissat B."/>
            <person name="Nehls U."/>
            <person name="Egli S."/>
            <person name="Spatafora J.W."/>
            <person name="Grigoriev I.V."/>
            <person name="Martin F.M."/>
        </authorList>
    </citation>
    <scope>NUCLEOTIDE SEQUENCE [LARGE SCALE GENOMIC DNA]</scope>
    <source>
        <strain evidence="5 6">CBS 459.81</strain>
    </source>
</reference>
<dbReference type="GO" id="GO:0047372">
    <property type="term" value="F:monoacylglycerol lipase activity"/>
    <property type="evidence" value="ECO:0007669"/>
    <property type="project" value="TreeGrafter"/>
</dbReference>
<feature type="compositionally biased region" description="Polar residues" evidence="3">
    <location>
        <begin position="299"/>
        <end position="327"/>
    </location>
</feature>
<dbReference type="InterPro" id="IPR029058">
    <property type="entry name" value="AB_hydrolase_fold"/>
</dbReference>
<dbReference type="OrthoDB" id="5368485at2759"/>
<feature type="region of interest" description="Disordered" evidence="3">
    <location>
        <begin position="282"/>
        <end position="346"/>
    </location>
</feature>
<comment type="similarity">
    <text evidence="1">Belongs to the putative lipase ROG1 family.</text>
</comment>
<name>A0A8E2E769_9PEZI</name>
<dbReference type="Gene3D" id="3.40.50.1820">
    <property type="entry name" value="alpha/beta hydrolase"/>
    <property type="match status" value="1"/>
</dbReference>